<sequence length="106" mass="12503">MAGIKNSNFYVEMENIKELSNTFNDEIEKLTELFLDLEKEISNIESNEGWVGKSYDSFKGKFEEWKLDYLQRLAEILQLKQYLEEVAALTEGLIEERDQLPNYLEV</sequence>
<organism evidence="2 3">
    <name type="scientific">Clostridium perfringens</name>
    <dbReference type="NCBI Taxonomy" id="1502"/>
    <lineage>
        <taxon>Bacteria</taxon>
        <taxon>Bacillati</taxon>
        <taxon>Bacillota</taxon>
        <taxon>Clostridia</taxon>
        <taxon>Eubacteriales</taxon>
        <taxon>Clostridiaceae</taxon>
        <taxon>Clostridium</taxon>
    </lineage>
</organism>
<dbReference type="AlphaFoldDB" id="A0AAW9IN50"/>
<dbReference type="Proteomes" id="UP001292368">
    <property type="component" value="Unassembled WGS sequence"/>
</dbReference>
<dbReference type="RefSeq" id="WP_322382055.1">
    <property type="nucleotide sequence ID" value="NZ_WNVM01000103.1"/>
</dbReference>
<accession>A0AAW9IN50</accession>
<feature type="coiled-coil region" evidence="1">
    <location>
        <begin position="13"/>
        <end position="47"/>
    </location>
</feature>
<keyword evidence="1" id="KW-0175">Coiled coil</keyword>
<protein>
    <recommendedName>
        <fullName evidence="4">WXG100 family type VII secretion target</fullName>
    </recommendedName>
</protein>
<dbReference type="SUPFAM" id="SSF140453">
    <property type="entry name" value="EsxAB dimer-like"/>
    <property type="match status" value="1"/>
</dbReference>
<evidence type="ECO:0008006" key="4">
    <source>
        <dbReference type="Google" id="ProtNLM"/>
    </source>
</evidence>
<evidence type="ECO:0000313" key="3">
    <source>
        <dbReference type="Proteomes" id="UP001292368"/>
    </source>
</evidence>
<proteinExistence type="predicted"/>
<evidence type="ECO:0000256" key="1">
    <source>
        <dbReference type="SAM" id="Coils"/>
    </source>
</evidence>
<dbReference type="EMBL" id="WNVM01000103">
    <property type="protein sequence ID" value="MDZ5010169.1"/>
    <property type="molecule type" value="Genomic_DNA"/>
</dbReference>
<comment type="caution">
    <text evidence="2">The sequence shown here is derived from an EMBL/GenBank/DDBJ whole genome shotgun (WGS) entry which is preliminary data.</text>
</comment>
<name>A0AAW9IN50_CLOPF</name>
<dbReference type="InterPro" id="IPR036689">
    <property type="entry name" value="ESAT-6-like_sf"/>
</dbReference>
<reference evidence="2" key="1">
    <citation type="submission" date="2019-11" db="EMBL/GenBank/DDBJ databases">
        <title>Characterization of Clostridium perfringens isolates from swine manure treated agricultural soils.</title>
        <authorList>
            <person name="Wushke S.T."/>
        </authorList>
    </citation>
    <scope>NUCLEOTIDE SEQUENCE</scope>
    <source>
        <strain evidence="2">V2</strain>
    </source>
</reference>
<evidence type="ECO:0000313" key="2">
    <source>
        <dbReference type="EMBL" id="MDZ5010169.1"/>
    </source>
</evidence>
<gene>
    <name evidence="2" type="ORF">GNF77_14885</name>
</gene>
<dbReference type="Gene3D" id="1.10.287.850">
    <property type="entry name" value="HP0062-like domain"/>
    <property type="match status" value="1"/>
</dbReference>